<dbReference type="EMBL" id="BMAU01021340">
    <property type="protein sequence ID" value="GFY16741.1"/>
    <property type="molecule type" value="Genomic_DNA"/>
</dbReference>
<accession>A0A8X6SR43</accession>
<proteinExistence type="predicted"/>
<evidence type="ECO:0000313" key="1">
    <source>
        <dbReference type="EMBL" id="GFY16741.1"/>
    </source>
</evidence>
<gene>
    <name evidence="1" type="ORF">TNCV_2788631</name>
</gene>
<dbReference type="AlphaFoldDB" id="A0A8X6SR43"/>
<reference evidence="1" key="1">
    <citation type="submission" date="2020-08" db="EMBL/GenBank/DDBJ databases">
        <title>Multicomponent nature underlies the extraordinary mechanical properties of spider dragline silk.</title>
        <authorList>
            <person name="Kono N."/>
            <person name="Nakamura H."/>
            <person name="Mori M."/>
            <person name="Yoshida Y."/>
            <person name="Ohtoshi R."/>
            <person name="Malay A.D."/>
            <person name="Moran D.A.P."/>
            <person name="Tomita M."/>
            <person name="Numata K."/>
            <person name="Arakawa K."/>
        </authorList>
    </citation>
    <scope>NUCLEOTIDE SEQUENCE</scope>
</reference>
<protein>
    <recommendedName>
        <fullName evidence="3">Endonuclease/exonuclease/phosphatase domain-containing protein</fullName>
    </recommendedName>
</protein>
<dbReference type="Gene3D" id="3.60.10.10">
    <property type="entry name" value="Endonuclease/exonuclease/phosphatase"/>
    <property type="match status" value="1"/>
</dbReference>
<dbReference type="InterPro" id="IPR036691">
    <property type="entry name" value="Endo/exonu/phosph_ase_sf"/>
</dbReference>
<sequence>MNSAILNDSDNVTAFGVADAPRVEVRTHGEKYATRTLNILQLNINGTQRKIEELTEILNVNKVHIACLQETKLNPNLKLKIKGFTTLRKDRKDRAGGGLVFLAKSADIKFREIILPPTADYDENSTEVQAITVLLPQQEVTIINAYHPDNSDINLDLLNTLLDTKSDTKIL</sequence>
<evidence type="ECO:0008006" key="3">
    <source>
        <dbReference type="Google" id="ProtNLM"/>
    </source>
</evidence>
<dbReference type="SUPFAM" id="SSF56219">
    <property type="entry name" value="DNase I-like"/>
    <property type="match status" value="1"/>
</dbReference>
<keyword evidence="2" id="KW-1185">Reference proteome</keyword>
<organism evidence="1 2">
    <name type="scientific">Trichonephila clavipes</name>
    <name type="common">Golden silk orbweaver</name>
    <name type="synonym">Nephila clavipes</name>
    <dbReference type="NCBI Taxonomy" id="2585209"/>
    <lineage>
        <taxon>Eukaryota</taxon>
        <taxon>Metazoa</taxon>
        <taxon>Ecdysozoa</taxon>
        <taxon>Arthropoda</taxon>
        <taxon>Chelicerata</taxon>
        <taxon>Arachnida</taxon>
        <taxon>Araneae</taxon>
        <taxon>Araneomorphae</taxon>
        <taxon>Entelegynae</taxon>
        <taxon>Araneoidea</taxon>
        <taxon>Nephilidae</taxon>
        <taxon>Trichonephila</taxon>
    </lineage>
</organism>
<dbReference type="Proteomes" id="UP000887159">
    <property type="component" value="Unassembled WGS sequence"/>
</dbReference>
<comment type="caution">
    <text evidence="1">The sequence shown here is derived from an EMBL/GenBank/DDBJ whole genome shotgun (WGS) entry which is preliminary data.</text>
</comment>
<evidence type="ECO:0000313" key="2">
    <source>
        <dbReference type="Proteomes" id="UP000887159"/>
    </source>
</evidence>
<name>A0A8X6SR43_TRICX</name>